<keyword evidence="2" id="KW-1185">Reference proteome</keyword>
<protein>
    <submittedName>
        <fullName evidence="1">Uncharacterized protein</fullName>
    </submittedName>
</protein>
<dbReference type="AlphaFoldDB" id="A0A9R0WQR7"/>
<dbReference type="EMBL" id="LT934119">
    <property type="protein sequence ID" value="VAI20536.1"/>
    <property type="molecule type" value="Genomic_DNA"/>
</dbReference>
<dbReference type="OMA" id="HEVAMEH"/>
<reference evidence="1 2" key="1">
    <citation type="submission" date="2017-09" db="EMBL/GenBank/DDBJ databases">
        <authorList>
            <consortium name="International Durum Wheat Genome Sequencing Consortium (IDWGSC)"/>
            <person name="Milanesi L."/>
        </authorList>
    </citation>
    <scope>NUCLEOTIDE SEQUENCE [LARGE SCALE GENOMIC DNA]</scope>
    <source>
        <strain evidence="2">cv. Svevo</strain>
    </source>
</reference>
<evidence type="ECO:0000313" key="1">
    <source>
        <dbReference type="EMBL" id="VAI20536.1"/>
    </source>
</evidence>
<dbReference type="Gramene" id="TRITD5Av1G185920.1">
    <property type="protein sequence ID" value="TRITD5Av1G185920.1"/>
    <property type="gene ID" value="TRITD5Av1G185920"/>
</dbReference>
<organism evidence="1 2">
    <name type="scientific">Triticum turgidum subsp. durum</name>
    <name type="common">Durum wheat</name>
    <name type="synonym">Triticum durum</name>
    <dbReference type="NCBI Taxonomy" id="4567"/>
    <lineage>
        <taxon>Eukaryota</taxon>
        <taxon>Viridiplantae</taxon>
        <taxon>Streptophyta</taxon>
        <taxon>Embryophyta</taxon>
        <taxon>Tracheophyta</taxon>
        <taxon>Spermatophyta</taxon>
        <taxon>Magnoliopsida</taxon>
        <taxon>Liliopsida</taxon>
        <taxon>Poales</taxon>
        <taxon>Poaceae</taxon>
        <taxon>BOP clade</taxon>
        <taxon>Pooideae</taxon>
        <taxon>Triticodae</taxon>
        <taxon>Triticeae</taxon>
        <taxon>Triticinae</taxon>
        <taxon>Triticum</taxon>
    </lineage>
</organism>
<dbReference type="Proteomes" id="UP000324705">
    <property type="component" value="Chromosome 5A"/>
</dbReference>
<accession>A0A9R0WQR7</accession>
<name>A0A9R0WQR7_TRITD</name>
<sequence length="129" mass="13868">MCPKCSYLSRWSGLPQAMVGRGDVLPPWLAGGRCCKGGGSCGEPGRQHCDRAPPQVLQRSTKAEVRCCSPPVLQRSVKAGGGRRLLPVMRCSTQEEVGLLAIGVVLELLSRHQSCNGAPHEVAMEHHRS</sequence>
<evidence type="ECO:0000313" key="2">
    <source>
        <dbReference type="Proteomes" id="UP000324705"/>
    </source>
</evidence>
<proteinExistence type="predicted"/>
<gene>
    <name evidence="1" type="ORF">TRITD_5Av1G185920</name>
</gene>